<comment type="caution">
    <text evidence="3">The sequence shown here is derived from an EMBL/GenBank/DDBJ whole genome shotgun (WGS) entry which is preliminary data.</text>
</comment>
<gene>
    <name evidence="4" type="ORF">E6L36_09000</name>
    <name evidence="3" type="ORF">H0N82_08005</name>
</gene>
<evidence type="ECO:0000313" key="5">
    <source>
        <dbReference type="Proteomes" id="UP000307517"/>
    </source>
</evidence>
<name>A0A508Z0D1_LACRH</name>
<evidence type="ECO:0000313" key="6">
    <source>
        <dbReference type="Proteomes" id="UP000552935"/>
    </source>
</evidence>
<dbReference type="EMBL" id="SSHM01000001">
    <property type="protein sequence ID" value="THC80519.1"/>
    <property type="molecule type" value="Genomic_DNA"/>
</dbReference>
<dbReference type="InterPro" id="IPR036291">
    <property type="entry name" value="NAD(P)-bd_dom_sf"/>
</dbReference>
<evidence type="ECO:0000259" key="1">
    <source>
        <dbReference type="Pfam" id="PF01408"/>
    </source>
</evidence>
<dbReference type="Proteomes" id="UP000552935">
    <property type="component" value="Unassembled WGS sequence"/>
</dbReference>
<dbReference type="InterPro" id="IPR000683">
    <property type="entry name" value="Gfo/Idh/MocA-like_OxRdtase_N"/>
</dbReference>
<organism evidence="3 6">
    <name type="scientific">Lacticaseibacillus rhamnosus</name>
    <name type="common">Lactobacillus rhamnosus</name>
    <dbReference type="NCBI Taxonomy" id="47715"/>
    <lineage>
        <taxon>Bacteria</taxon>
        <taxon>Bacillati</taxon>
        <taxon>Bacillota</taxon>
        <taxon>Bacilli</taxon>
        <taxon>Lactobacillales</taxon>
        <taxon>Lactobacillaceae</taxon>
        <taxon>Lacticaseibacillus</taxon>
    </lineage>
</organism>
<evidence type="ECO:0000313" key="4">
    <source>
        <dbReference type="EMBL" id="THC80519.1"/>
    </source>
</evidence>
<dbReference type="Gene3D" id="3.30.360.10">
    <property type="entry name" value="Dihydrodipicolinate Reductase, domain 2"/>
    <property type="match status" value="1"/>
</dbReference>
<dbReference type="RefSeq" id="WP_005688956.1">
    <property type="nucleotide sequence ID" value="NZ_CABFNI010000022.1"/>
</dbReference>
<dbReference type="InterPro" id="IPR051317">
    <property type="entry name" value="Gfo/Idh/MocA_oxidoreduct"/>
</dbReference>
<dbReference type="EMBL" id="JACCKI010000004">
    <property type="protein sequence ID" value="NZA05048.1"/>
    <property type="molecule type" value="Genomic_DNA"/>
</dbReference>
<dbReference type="AlphaFoldDB" id="A0A508Z0D1"/>
<dbReference type="GO" id="GO:0000166">
    <property type="term" value="F:nucleotide binding"/>
    <property type="evidence" value="ECO:0007669"/>
    <property type="project" value="InterPro"/>
</dbReference>
<dbReference type="Proteomes" id="UP000307517">
    <property type="component" value="Unassembled WGS sequence"/>
</dbReference>
<dbReference type="SUPFAM" id="SSF55347">
    <property type="entry name" value="Glyceraldehyde-3-phosphate dehydrogenase-like, C-terminal domain"/>
    <property type="match status" value="1"/>
</dbReference>
<proteinExistence type="predicted"/>
<evidence type="ECO:0000313" key="3">
    <source>
        <dbReference type="EMBL" id="NZA05048.1"/>
    </source>
</evidence>
<dbReference type="Pfam" id="PF21378">
    <property type="entry name" value="YceM-like_C"/>
    <property type="match status" value="1"/>
</dbReference>
<feature type="domain" description="Gfo/Idh/MocA-like oxidoreductase N-terminal" evidence="1">
    <location>
        <begin position="3"/>
        <end position="121"/>
    </location>
</feature>
<evidence type="ECO:0000259" key="2">
    <source>
        <dbReference type="Pfam" id="PF21378"/>
    </source>
</evidence>
<dbReference type="SUPFAM" id="SSF51735">
    <property type="entry name" value="NAD(P)-binding Rossmann-fold domains"/>
    <property type="match status" value="1"/>
</dbReference>
<dbReference type="PANTHER" id="PTHR43708">
    <property type="entry name" value="CONSERVED EXPRESSED OXIDOREDUCTASE (EUROFUNG)"/>
    <property type="match status" value="1"/>
</dbReference>
<dbReference type="InterPro" id="IPR048477">
    <property type="entry name" value="YceM-like_C"/>
</dbReference>
<sequence length="305" mass="33346">MLTIGVIGLGTIAQKAYLPVYAQMQNQVHWLLNTRNEDKLEQLSAQYGLESAGHSLQDLDGQPLEAVMIHTPTATHYQYVKHFLEKGVHVFVDKPLATDMAQVNELYDLADAKHVMLTVGFNRRFAPMIQDLAQVTDKTGVRVDKNRIDALDDTEHALWDLFIHPVDTALMLAGYPEKPNTRYALHTTSDGQLQQASVTFTAPGIRGEAGIDLQAGTNLEEAQVAAPSGVQRVQNLDQLVVYGRGGASQTFAPDWQPMLETRGFAPMVQAFVQAVGNPDGQNPVSPATSQLAHAVVADLVNQINN</sequence>
<reference evidence="4 5" key="1">
    <citation type="submission" date="2019-04" db="EMBL/GenBank/DDBJ databases">
        <title>Genome Announcement to Ensure Probiotic Safety of Lactobacillus rhamnosus UBLR-58.</title>
        <authorList>
            <person name="Sulthana A."/>
            <person name="Lakshmi S.G."/>
            <person name="Madempudi R.S."/>
        </authorList>
    </citation>
    <scope>NUCLEOTIDE SEQUENCE [LARGE SCALE GENOMIC DNA]</scope>
    <source>
        <strain evidence="4 5">UBLR-58</strain>
    </source>
</reference>
<dbReference type="PANTHER" id="PTHR43708:SF4">
    <property type="entry name" value="OXIDOREDUCTASE YCEM-RELATED"/>
    <property type="match status" value="1"/>
</dbReference>
<protein>
    <submittedName>
        <fullName evidence="3">Gfo/Idh/MocA family oxidoreductase</fullName>
    </submittedName>
</protein>
<dbReference type="Pfam" id="PF01408">
    <property type="entry name" value="GFO_IDH_MocA"/>
    <property type="match status" value="1"/>
</dbReference>
<accession>A0A508Z0D1</accession>
<reference evidence="3 6" key="2">
    <citation type="submission" date="2020-07" db="EMBL/GenBank/DDBJ databases">
        <title>Organ Donor 1.</title>
        <authorList>
            <person name="Marsh A.J."/>
            <person name="Azcarate-Peril M.A."/>
        </authorList>
    </citation>
    <scope>NUCLEOTIDE SEQUENCE [LARGE SCALE GENOMIC DNA]</scope>
    <source>
        <strain evidence="3 6">AMC0712</strain>
    </source>
</reference>
<dbReference type="Gene3D" id="3.40.50.720">
    <property type="entry name" value="NAD(P)-binding Rossmann-like Domain"/>
    <property type="match status" value="1"/>
</dbReference>
<feature type="domain" description="YceM-like C-terminal" evidence="2">
    <location>
        <begin position="133"/>
        <end position="239"/>
    </location>
</feature>